<dbReference type="InterPro" id="IPR016195">
    <property type="entry name" value="Pol/histidinol_Pase-like"/>
</dbReference>
<sequence>MTKKILWDCHMHSFFSADSNTPMEEMIKEALSQGLKGICFTEHLDPDYPPTPDDLDFSLDIPAYCSQLSRLKEQYKNKISLCFGIELGLQPHLAADFRDLLGMYPFDFVIGSSHVVHGRDPYYPEYFQGRREEEAYREYFQSILENIEAFGEMDVYGHIDYVVRYGPGQNTYYTYEAYRDILDEILKSLIRRGIGIELNTGGYHYGLGEPNPSAAVIRRYRELGGEIITIGADAHTPDKIGFAFSQAAQVLKTCGFTYYTVFQERKPVFFPLE</sequence>
<dbReference type="AlphaFoldDB" id="A0A9D2IUG1"/>
<evidence type="ECO:0000256" key="1">
    <source>
        <dbReference type="ARBA" id="ARBA00004970"/>
    </source>
</evidence>
<comment type="pathway">
    <text evidence="1 8">Amino-acid biosynthesis; L-histidine biosynthesis; L-histidine from 5-phospho-alpha-D-ribose 1-diphosphate: step 8/9.</text>
</comment>
<protein>
    <recommendedName>
        <fullName evidence="3 8">Histidinol-phosphatase</fullName>
        <shortName evidence="8">HolPase</shortName>
        <ecNumber evidence="3 8">3.1.3.15</ecNumber>
    </recommendedName>
</protein>
<evidence type="ECO:0000256" key="4">
    <source>
        <dbReference type="ARBA" id="ARBA00022605"/>
    </source>
</evidence>
<comment type="catalytic activity">
    <reaction evidence="7 8">
        <text>L-histidinol phosphate + H2O = L-histidinol + phosphate</text>
        <dbReference type="Rhea" id="RHEA:14465"/>
        <dbReference type="ChEBI" id="CHEBI:15377"/>
        <dbReference type="ChEBI" id="CHEBI:43474"/>
        <dbReference type="ChEBI" id="CHEBI:57699"/>
        <dbReference type="ChEBI" id="CHEBI:57980"/>
        <dbReference type="EC" id="3.1.3.15"/>
    </reaction>
</comment>
<reference evidence="10" key="1">
    <citation type="journal article" date="2021" name="PeerJ">
        <title>Extensive microbial diversity within the chicken gut microbiome revealed by metagenomics and culture.</title>
        <authorList>
            <person name="Gilroy R."/>
            <person name="Ravi A."/>
            <person name="Getino M."/>
            <person name="Pursley I."/>
            <person name="Horton D.L."/>
            <person name="Alikhan N.F."/>
            <person name="Baker D."/>
            <person name="Gharbi K."/>
            <person name="Hall N."/>
            <person name="Watson M."/>
            <person name="Adriaenssens E.M."/>
            <person name="Foster-Nyarko E."/>
            <person name="Jarju S."/>
            <person name="Secka A."/>
            <person name="Antonio M."/>
            <person name="Oren A."/>
            <person name="Chaudhuri R.R."/>
            <person name="La Ragione R."/>
            <person name="Hildebrand F."/>
            <person name="Pallen M.J."/>
        </authorList>
    </citation>
    <scope>NUCLEOTIDE SEQUENCE</scope>
    <source>
        <strain evidence="10">14324</strain>
    </source>
</reference>
<keyword evidence="6 8" id="KW-0368">Histidine biosynthesis</keyword>
<evidence type="ECO:0000256" key="6">
    <source>
        <dbReference type="ARBA" id="ARBA00023102"/>
    </source>
</evidence>
<dbReference type="Gene3D" id="3.20.20.140">
    <property type="entry name" value="Metal-dependent hydrolases"/>
    <property type="match status" value="1"/>
</dbReference>
<comment type="caution">
    <text evidence="10">The sequence shown here is derived from an EMBL/GenBank/DDBJ whole genome shotgun (WGS) entry which is preliminary data.</text>
</comment>
<dbReference type="Proteomes" id="UP000824041">
    <property type="component" value="Unassembled WGS sequence"/>
</dbReference>
<keyword evidence="5 8" id="KW-0378">Hydrolase</keyword>
<proteinExistence type="inferred from homology"/>
<dbReference type="GO" id="GO:0000105">
    <property type="term" value="P:L-histidine biosynthetic process"/>
    <property type="evidence" value="ECO:0007669"/>
    <property type="project" value="UniProtKB-UniRule"/>
</dbReference>
<evidence type="ECO:0000256" key="3">
    <source>
        <dbReference type="ARBA" id="ARBA00013085"/>
    </source>
</evidence>
<evidence type="ECO:0000256" key="7">
    <source>
        <dbReference type="ARBA" id="ARBA00049158"/>
    </source>
</evidence>
<evidence type="ECO:0000259" key="9">
    <source>
        <dbReference type="Pfam" id="PF02811"/>
    </source>
</evidence>
<dbReference type="NCBIfam" id="TIGR01856">
    <property type="entry name" value="hisJ_fam"/>
    <property type="match status" value="1"/>
</dbReference>
<dbReference type="SUPFAM" id="SSF89550">
    <property type="entry name" value="PHP domain-like"/>
    <property type="match status" value="1"/>
</dbReference>
<dbReference type="PANTHER" id="PTHR21039">
    <property type="entry name" value="HISTIDINOL PHOSPHATASE-RELATED"/>
    <property type="match status" value="1"/>
</dbReference>
<evidence type="ECO:0000313" key="10">
    <source>
        <dbReference type="EMBL" id="HIZ23250.1"/>
    </source>
</evidence>
<accession>A0A9D2IUG1</accession>
<evidence type="ECO:0000313" key="11">
    <source>
        <dbReference type="Proteomes" id="UP000824041"/>
    </source>
</evidence>
<name>A0A9D2IUG1_9FIRM</name>
<keyword evidence="4 8" id="KW-0028">Amino-acid biosynthesis</keyword>
<comment type="similarity">
    <text evidence="2 8">Belongs to the PHP hydrolase family. HisK subfamily.</text>
</comment>
<dbReference type="InterPro" id="IPR004013">
    <property type="entry name" value="PHP_dom"/>
</dbReference>
<dbReference type="Pfam" id="PF02811">
    <property type="entry name" value="PHP"/>
    <property type="match status" value="1"/>
</dbReference>
<dbReference type="GO" id="GO:0005737">
    <property type="term" value="C:cytoplasm"/>
    <property type="evidence" value="ECO:0007669"/>
    <property type="project" value="TreeGrafter"/>
</dbReference>
<dbReference type="InterPro" id="IPR010140">
    <property type="entry name" value="Histidinol_P_phosphatase_HisJ"/>
</dbReference>
<feature type="domain" description="PHP" evidence="9">
    <location>
        <begin position="8"/>
        <end position="200"/>
    </location>
</feature>
<evidence type="ECO:0000256" key="2">
    <source>
        <dbReference type="ARBA" id="ARBA00009152"/>
    </source>
</evidence>
<evidence type="ECO:0000256" key="5">
    <source>
        <dbReference type="ARBA" id="ARBA00022801"/>
    </source>
</evidence>
<dbReference type="EMBL" id="DXBU01000143">
    <property type="protein sequence ID" value="HIZ23250.1"/>
    <property type="molecule type" value="Genomic_DNA"/>
</dbReference>
<reference evidence="10" key="2">
    <citation type="submission" date="2021-04" db="EMBL/GenBank/DDBJ databases">
        <authorList>
            <person name="Gilroy R."/>
        </authorList>
    </citation>
    <scope>NUCLEOTIDE SEQUENCE</scope>
    <source>
        <strain evidence="10">14324</strain>
    </source>
</reference>
<dbReference type="PANTHER" id="PTHR21039:SF0">
    <property type="entry name" value="HISTIDINOL-PHOSPHATASE"/>
    <property type="match status" value="1"/>
</dbReference>
<dbReference type="GO" id="GO:0004401">
    <property type="term" value="F:histidinol-phosphatase activity"/>
    <property type="evidence" value="ECO:0007669"/>
    <property type="project" value="UniProtKB-UniRule"/>
</dbReference>
<organism evidence="10 11">
    <name type="scientific">Candidatus Blautia faecigallinarum</name>
    <dbReference type="NCBI Taxonomy" id="2838488"/>
    <lineage>
        <taxon>Bacteria</taxon>
        <taxon>Bacillati</taxon>
        <taxon>Bacillota</taxon>
        <taxon>Clostridia</taxon>
        <taxon>Lachnospirales</taxon>
        <taxon>Lachnospiraceae</taxon>
        <taxon>Blautia</taxon>
    </lineage>
</organism>
<dbReference type="EC" id="3.1.3.15" evidence="3 8"/>
<gene>
    <name evidence="10" type="ORF">IAA21_10720</name>
</gene>
<evidence type="ECO:0000256" key="8">
    <source>
        <dbReference type="RuleBase" id="RU366003"/>
    </source>
</evidence>